<gene>
    <name evidence="1" type="ORF">VCR31J2_1310202</name>
</gene>
<protein>
    <submittedName>
        <fullName evidence="1">Uncharacterized protein</fullName>
    </submittedName>
</protein>
<keyword evidence="2" id="KW-1185">Reference proteome</keyword>
<dbReference type="Proteomes" id="UP000041625">
    <property type="component" value="Unassembled WGS sequence"/>
</dbReference>
<proteinExistence type="predicted"/>
<dbReference type="AlphaFoldDB" id="A0AA86XC33"/>
<comment type="caution">
    <text evidence="1">The sequence shown here is derived from an EMBL/GenBank/DDBJ whole genome shotgun (WGS) entry which is preliminary data.</text>
</comment>
<name>A0AA86XC33_9VIBR</name>
<organism evidence="1 2">
    <name type="scientific">Vibrio coralliirubri</name>
    <dbReference type="NCBI Taxonomy" id="1516159"/>
    <lineage>
        <taxon>Bacteria</taxon>
        <taxon>Pseudomonadati</taxon>
        <taxon>Pseudomonadota</taxon>
        <taxon>Gammaproteobacteria</taxon>
        <taxon>Vibrionales</taxon>
        <taxon>Vibrionaceae</taxon>
        <taxon>Vibrio</taxon>
    </lineage>
</organism>
<dbReference type="EMBL" id="CCKJ01000037">
    <property type="protein sequence ID" value="CDT75605.1"/>
    <property type="molecule type" value="Genomic_DNA"/>
</dbReference>
<sequence>MHHRGYPNQYKQLIRLTSPHALPKFITIDIRDSKVKLVNVTFEIHATCISIHRILSRMK</sequence>
<evidence type="ECO:0000313" key="2">
    <source>
        <dbReference type="Proteomes" id="UP000041625"/>
    </source>
</evidence>
<evidence type="ECO:0000313" key="1">
    <source>
        <dbReference type="EMBL" id="CDT75605.1"/>
    </source>
</evidence>
<accession>A0AA86XC33</accession>
<reference evidence="1 2" key="1">
    <citation type="submission" date="2014-06" db="EMBL/GenBank/DDBJ databases">
        <authorList>
            <person name="Le Roux F."/>
        </authorList>
    </citation>
    <scope>NUCLEOTIDE SEQUENCE [LARGE SCALE GENOMIC DNA]</scope>
    <source>
        <strain evidence="1 2">J2-31</strain>
    </source>
</reference>